<keyword evidence="3 6" id="KW-1133">Transmembrane helix</keyword>
<dbReference type="Proteomes" id="UP000504635">
    <property type="component" value="Unplaced"/>
</dbReference>
<keyword evidence="2 5" id="KW-0812">Transmembrane</keyword>
<dbReference type="InParanoid" id="A0A6J2YYJ0"/>
<evidence type="ECO:0000256" key="4">
    <source>
        <dbReference type="ARBA" id="ARBA00023136"/>
    </source>
</evidence>
<accession>A0A6J2YYJ0</accession>
<evidence type="ECO:0000256" key="5">
    <source>
        <dbReference type="PROSITE-ProRule" id="PRU00581"/>
    </source>
</evidence>
<keyword evidence="4 5" id="KW-0472">Membrane</keyword>
<feature type="transmembrane region" description="Helical" evidence="6">
    <location>
        <begin position="46"/>
        <end position="65"/>
    </location>
</feature>
<evidence type="ECO:0000313" key="9">
    <source>
        <dbReference type="RefSeq" id="XP_030767895.1"/>
    </source>
</evidence>
<dbReference type="PROSITE" id="PS51225">
    <property type="entry name" value="MARVEL"/>
    <property type="match status" value="1"/>
</dbReference>
<organism evidence="8 9">
    <name type="scientific">Sitophilus oryzae</name>
    <name type="common">Rice weevil</name>
    <name type="synonym">Curculio oryzae</name>
    <dbReference type="NCBI Taxonomy" id="7048"/>
    <lineage>
        <taxon>Eukaryota</taxon>
        <taxon>Metazoa</taxon>
        <taxon>Ecdysozoa</taxon>
        <taxon>Arthropoda</taxon>
        <taxon>Hexapoda</taxon>
        <taxon>Insecta</taxon>
        <taxon>Pterygota</taxon>
        <taxon>Neoptera</taxon>
        <taxon>Endopterygota</taxon>
        <taxon>Coleoptera</taxon>
        <taxon>Polyphaga</taxon>
        <taxon>Cucujiformia</taxon>
        <taxon>Curculionidae</taxon>
        <taxon>Dryophthorinae</taxon>
        <taxon>Sitophilus</taxon>
    </lineage>
</organism>
<reference evidence="9" key="1">
    <citation type="submission" date="2025-08" db="UniProtKB">
        <authorList>
            <consortium name="RefSeq"/>
        </authorList>
    </citation>
    <scope>IDENTIFICATION</scope>
    <source>
        <tissue evidence="9">Gonads</tissue>
    </source>
</reference>
<gene>
    <name evidence="9" type="primary">LOC115891545</name>
</gene>
<evidence type="ECO:0000256" key="1">
    <source>
        <dbReference type="ARBA" id="ARBA00004141"/>
    </source>
</evidence>
<sequence>MVEVVYGSSHFRSLLGILKLGEILSCLIAVCIVASKFHYNYDIVKAFYAGTVIGIILSAVIFGLSSTESAHSLNNSLKLQCFVLAILFLYNIIVSSIFLSDFRGWSAIEAAGAFGLIASFLYLVDSILTFKAYGLRF</sequence>
<dbReference type="GeneID" id="115891545"/>
<keyword evidence="8" id="KW-1185">Reference proteome</keyword>
<proteinExistence type="predicted"/>
<feature type="transmembrane region" description="Helical" evidence="6">
    <location>
        <begin position="77"/>
        <end position="99"/>
    </location>
</feature>
<dbReference type="RefSeq" id="XP_030767895.1">
    <property type="nucleotide sequence ID" value="XM_030912035.1"/>
</dbReference>
<dbReference type="KEGG" id="soy:115891545"/>
<dbReference type="GO" id="GO:0016020">
    <property type="term" value="C:membrane"/>
    <property type="evidence" value="ECO:0007669"/>
    <property type="project" value="UniProtKB-SubCell"/>
</dbReference>
<feature type="domain" description="MARVEL" evidence="7">
    <location>
        <begin position="10"/>
        <end position="134"/>
    </location>
</feature>
<comment type="subcellular location">
    <subcellularLocation>
        <location evidence="1">Membrane</location>
        <topology evidence="1">Multi-pass membrane protein</topology>
    </subcellularLocation>
</comment>
<feature type="transmembrane region" description="Helical" evidence="6">
    <location>
        <begin position="111"/>
        <end position="133"/>
    </location>
</feature>
<evidence type="ECO:0000256" key="2">
    <source>
        <dbReference type="ARBA" id="ARBA00022692"/>
    </source>
</evidence>
<dbReference type="AlphaFoldDB" id="A0A6J2YYJ0"/>
<evidence type="ECO:0000256" key="6">
    <source>
        <dbReference type="SAM" id="Phobius"/>
    </source>
</evidence>
<evidence type="ECO:0000256" key="3">
    <source>
        <dbReference type="ARBA" id="ARBA00022989"/>
    </source>
</evidence>
<dbReference type="OrthoDB" id="10028364at2759"/>
<protein>
    <submittedName>
        <fullName evidence="9">Uncharacterized protein LOC115891545</fullName>
    </submittedName>
</protein>
<dbReference type="InterPro" id="IPR008253">
    <property type="entry name" value="Marvel"/>
</dbReference>
<evidence type="ECO:0000313" key="8">
    <source>
        <dbReference type="Proteomes" id="UP000504635"/>
    </source>
</evidence>
<evidence type="ECO:0000259" key="7">
    <source>
        <dbReference type="PROSITE" id="PS51225"/>
    </source>
</evidence>
<feature type="transmembrane region" description="Helical" evidence="6">
    <location>
        <begin position="14"/>
        <end position="34"/>
    </location>
</feature>
<name>A0A6J2YYJ0_SITOR</name>